<name>A0A934J5Y1_9BACL</name>
<dbReference type="PANTHER" id="PTHR12598:SF0">
    <property type="entry name" value="COPPER HOMEOSTASIS PROTEIN CUTC HOMOLOG"/>
    <property type="match status" value="1"/>
</dbReference>
<evidence type="ECO:0000256" key="1">
    <source>
        <dbReference type="ARBA" id="ARBA00007768"/>
    </source>
</evidence>
<dbReference type="GO" id="GO:0005737">
    <property type="term" value="C:cytoplasm"/>
    <property type="evidence" value="ECO:0007669"/>
    <property type="project" value="UniProtKB-SubCell"/>
</dbReference>
<sequence>MQFSNTVLEIIATCVQDAIEAEKNGADRIELITAFTEGGLTPGIGMVQCVVAAVSIPVHVMVRPHSRSFVYDRLDKDTMAQEIQAIAKTGAAGIVIGLVTEDRQIDTQGLAELLPLAEGMNVTFHRAFDELGDQLSGIQTLLRYPQINRVLTSGGPKPAPQAIDGIKALVAAAEGSPLRILAGSGLNIEGIADFVAATGVQEVHFGTAVRCGSSALAGIDPVRLRALADILHHDGV</sequence>
<comment type="caution">
    <text evidence="2">Once thought to be involved in copper homeostasis, experiments in E.coli have shown this is not the case.</text>
</comment>
<dbReference type="GO" id="GO:0005507">
    <property type="term" value="F:copper ion binding"/>
    <property type="evidence" value="ECO:0007669"/>
    <property type="project" value="TreeGrafter"/>
</dbReference>
<evidence type="ECO:0000313" key="4">
    <source>
        <dbReference type="Proteomes" id="UP000640274"/>
    </source>
</evidence>
<dbReference type="Pfam" id="PF03932">
    <property type="entry name" value="CutC"/>
    <property type="match status" value="1"/>
</dbReference>
<protein>
    <recommendedName>
        <fullName evidence="2">PF03932 family protein CutC</fullName>
    </recommendedName>
</protein>
<dbReference type="InterPro" id="IPR005627">
    <property type="entry name" value="CutC-like"/>
</dbReference>
<dbReference type="InterPro" id="IPR036822">
    <property type="entry name" value="CutC-like_dom_sf"/>
</dbReference>
<accession>A0A934J5Y1</accession>
<reference evidence="3" key="1">
    <citation type="submission" date="2020-12" db="EMBL/GenBank/DDBJ databases">
        <authorList>
            <person name="Huq M.A."/>
        </authorList>
    </citation>
    <scope>NUCLEOTIDE SEQUENCE</scope>
    <source>
        <strain evidence="3">MAHUQ-46</strain>
    </source>
</reference>
<dbReference type="EMBL" id="JAELUP010000065">
    <property type="protein sequence ID" value="MBJ6362329.1"/>
    <property type="molecule type" value="Genomic_DNA"/>
</dbReference>
<dbReference type="Proteomes" id="UP000640274">
    <property type="component" value="Unassembled WGS sequence"/>
</dbReference>
<proteinExistence type="inferred from homology"/>
<evidence type="ECO:0000256" key="2">
    <source>
        <dbReference type="HAMAP-Rule" id="MF_00795"/>
    </source>
</evidence>
<dbReference type="Gene3D" id="3.20.20.380">
    <property type="entry name" value="Copper homeostasis (CutC) domain"/>
    <property type="match status" value="1"/>
</dbReference>
<organism evidence="3 4">
    <name type="scientific">Paenibacillus roseus</name>
    <dbReference type="NCBI Taxonomy" id="2798579"/>
    <lineage>
        <taxon>Bacteria</taxon>
        <taxon>Bacillati</taxon>
        <taxon>Bacillota</taxon>
        <taxon>Bacilli</taxon>
        <taxon>Bacillales</taxon>
        <taxon>Paenibacillaceae</taxon>
        <taxon>Paenibacillus</taxon>
    </lineage>
</organism>
<gene>
    <name evidence="2" type="primary">cutC</name>
    <name evidence="3" type="ORF">JFN88_13715</name>
</gene>
<comment type="subcellular location">
    <subcellularLocation>
        <location evidence="2">Cytoplasm</location>
    </subcellularLocation>
</comment>
<dbReference type="RefSeq" id="WP_199019886.1">
    <property type="nucleotide sequence ID" value="NZ_JAELUP010000065.1"/>
</dbReference>
<comment type="similarity">
    <text evidence="1 2">Belongs to the CutC family.</text>
</comment>
<dbReference type="SUPFAM" id="SSF110395">
    <property type="entry name" value="CutC-like"/>
    <property type="match status" value="1"/>
</dbReference>
<dbReference type="HAMAP" id="MF_00795">
    <property type="entry name" value="CutC"/>
    <property type="match status" value="1"/>
</dbReference>
<keyword evidence="2" id="KW-0963">Cytoplasm</keyword>
<evidence type="ECO:0000313" key="3">
    <source>
        <dbReference type="EMBL" id="MBJ6362329.1"/>
    </source>
</evidence>
<comment type="caution">
    <text evidence="3">The sequence shown here is derived from an EMBL/GenBank/DDBJ whole genome shotgun (WGS) entry which is preliminary data.</text>
</comment>
<dbReference type="PANTHER" id="PTHR12598">
    <property type="entry name" value="COPPER HOMEOSTASIS PROTEIN CUTC"/>
    <property type="match status" value="1"/>
</dbReference>
<keyword evidence="4" id="KW-1185">Reference proteome</keyword>
<dbReference type="AlphaFoldDB" id="A0A934J5Y1"/>